<dbReference type="PATRIC" id="fig|1234595.3.peg.2003"/>
<feature type="binding site" evidence="12">
    <location>
        <position position="132"/>
    </location>
    <ligand>
        <name>D-threo-isocitrate</name>
        <dbReference type="ChEBI" id="CHEBI:15562"/>
    </ligand>
</feature>
<feature type="site" description="Critical for catalysis" evidence="11">
    <location>
        <position position="139"/>
    </location>
</feature>
<evidence type="ECO:0000256" key="8">
    <source>
        <dbReference type="ARBA" id="ARBA00023002"/>
    </source>
</evidence>
<evidence type="ECO:0000313" key="16">
    <source>
        <dbReference type="EMBL" id="EMD82615.1"/>
    </source>
</evidence>
<protein>
    <recommendedName>
        <fullName evidence="10">Isocitrate dehydrogenase [NADP]</fullName>
        <ecNumber evidence="10">1.1.1.42</ecNumber>
    </recommendedName>
</protein>
<evidence type="ECO:0000256" key="13">
    <source>
        <dbReference type="PIRSR" id="PIRSR000108-3"/>
    </source>
</evidence>
<keyword evidence="6 10" id="KW-0460">Magnesium</keyword>
<dbReference type="PROSITE" id="PS00470">
    <property type="entry name" value="IDH_IMDH"/>
    <property type="match status" value="1"/>
</dbReference>
<evidence type="ECO:0000313" key="17">
    <source>
        <dbReference type="Proteomes" id="UP000011717"/>
    </source>
</evidence>
<dbReference type="GO" id="GO:0006102">
    <property type="term" value="P:isocitrate metabolic process"/>
    <property type="evidence" value="ECO:0007669"/>
    <property type="project" value="UniProtKB-UniRule"/>
</dbReference>
<evidence type="ECO:0000256" key="11">
    <source>
        <dbReference type="PIRSR" id="PIRSR000108-1"/>
    </source>
</evidence>
<dbReference type="GO" id="GO:0051287">
    <property type="term" value="F:NAD binding"/>
    <property type="evidence" value="ECO:0007669"/>
    <property type="project" value="InterPro"/>
</dbReference>
<dbReference type="Gene3D" id="3.40.718.10">
    <property type="entry name" value="Isopropylmalate Dehydrogenase"/>
    <property type="match status" value="1"/>
</dbReference>
<comment type="cofactor">
    <cofactor evidence="10 13">
        <name>Mg(2+)</name>
        <dbReference type="ChEBI" id="CHEBI:18420"/>
    </cofactor>
    <cofactor evidence="10 13">
        <name>Mn(2+)</name>
        <dbReference type="ChEBI" id="CHEBI:29035"/>
    </cofactor>
    <text evidence="10 13">Binds 1 Mg(2+) or Mn(2+) ion per subunit.</text>
</comment>
<feature type="binding site" evidence="14">
    <location>
        <begin position="308"/>
        <end position="313"/>
    </location>
    <ligand>
        <name>NADP(+)</name>
        <dbReference type="ChEBI" id="CHEBI:58349"/>
    </ligand>
</feature>
<evidence type="ECO:0000256" key="1">
    <source>
        <dbReference type="ARBA" id="ARBA00001936"/>
    </source>
</evidence>
<evidence type="ECO:0000256" key="3">
    <source>
        <dbReference type="ARBA" id="ARBA00022435"/>
    </source>
</evidence>
<feature type="binding site" evidence="14">
    <location>
        <position position="82"/>
    </location>
    <ligand>
        <name>NADP(+)</name>
        <dbReference type="ChEBI" id="CHEBI:58349"/>
    </ligand>
</feature>
<comment type="similarity">
    <text evidence="2 10">Belongs to the isocitrate and isopropylmalate dehydrogenases family.</text>
</comment>
<evidence type="ECO:0000256" key="6">
    <source>
        <dbReference type="ARBA" id="ARBA00022842"/>
    </source>
</evidence>
<dbReference type="Pfam" id="PF00180">
    <property type="entry name" value="Iso_dh"/>
    <property type="match status" value="1"/>
</dbReference>
<dbReference type="EMBL" id="AMRV01000006">
    <property type="protein sequence ID" value="EMD82615.1"/>
    <property type="molecule type" value="Genomic_DNA"/>
</dbReference>
<dbReference type="EC" id="1.1.1.42" evidence="10"/>
<keyword evidence="4 10" id="KW-0816">Tricarboxylic acid cycle</keyword>
<feature type="binding site" evidence="14">
    <location>
        <position position="258"/>
    </location>
    <ligand>
        <name>NADP(+)</name>
        <dbReference type="ChEBI" id="CHEBI:58349"/>
    </ligand>
</feature>
<feature type="binding site" evidence="12">
    <location>
        <position position="109"/>
    </location>
    <ligand>
        <name>D-threo-isocitrate</name>
        <dbReference type="ChEBI" id="CHEBI:15562"/>
    </ligand>
</feature>
<name>M2SB54_9SPHN</name>
<dbReference type="GO" id="GO:0004450">
    <property type="term" value="F:isocitrate dehydrogenase (NADP+) activity"/>
    <property type="evidence" value="ECO:0007669"/>
    <property type="project" value="UniProtKB-UniRule"/>
</dbReference>
<dbReference type="SUPFAM" id="SSF53659">
    <property type="entry name" value="Isocitrate/Isopropylmalate dehydrogenase-like"/>
    <property type="match status" value="1"/>
</dbReference>
<dbReference type="FunFam" id="3.40.718.10:FF:000002">
    <property type="entry name" value="Isocitrate dehydrogenase [NADP]"/>
    <property type="match status" value="1"/>
</dbReference>
<dbReference type="AlphaFoldDB" id="M2SB54"/>
<dbReference type="NCBIfam" id="NF006156">
    <property type="entry name" value="PRK08299.1"/>
    <property type="match status" value="1"/>
</dbReference>
<dbReference type="InterPro" id="IPR019818">
    <property type="entry name" value="IsoCit/isopropylmalate_DH_CS"/>
</dbReference>
<dbReference type="InterPro" id="IPR004790">
    <property type="entry name" value="Isocitrate_DH_NADP"/>
</dbReference>
<keyword evidence="9 10" id="KW-0464">Manganese</keyword>
<dbReference type="NCBIfam" id="TIGR00127">
    <property type="entry name" value="nadp_idh_euk"/>
    <property type="match status" value="1"/>
</dbReference>
<feature type="binding site" evidence="14">
    <location>
        <position position="326"/>
    </location>
    <ligand>
        <name>NADP(+)</name>
        <dbReference type="ChEBI" id="CHEBI:58349"/>
    </ligand>
</feature>
<comment type="caution">
    <text evidence="16">The sequence shown here is derived from an EMBL/GenBank/DDBJ whole genome shotgun (WGS) entry which is preliminary data.</text>
</comment>
<accession>M2SB54</accession>
<evidence type="ECO:0000256" key="14">
    <source>
        <dbReference type="PIRSR" id="PIRSR000108-4"/>
    </source>
</evidence>
<evidence type="ECO:0000256" key="12">
    <source>
        <dbReference type="PIRSR" id="PIRSR000108-2"/>
    </source>
</evidence>
<feature type="domain" description="Isopropylmalate dehydrogenase-like" evidence="15">
    <location>
        <begin position="9"/>
        <end position="394"/>
    </location>
</feature>
<feature type="binding site" evidence="12">
    <location>
        <begin position="94"/>
        <end position="100"/>
    </location>
    <ligand>
        <name>D-threo-isocitrate</name>
        <dbReference type="ChEBI" id="CHEBI:15562"/>
    </ligand>
</feature>
<proteinExistence type="inferred from homology"/>
<keyword evidence="8 10" id="KW-0560">Oxidoreductase</keyword>
<evidence type="ECO:0000256" key="2">
    <source>
        <dbReference type="ARBA" id="ARBA00007769"/>
    </source>
</evidence>
<keyword evidence="3" id="KW-0329">Glyoxylate bypass</keyword>
<dbReference type="PANTHER" id="PTHR11822">
    <property type="entry name" value="NADP-SPECIFIC ISOCITRATE DEHYDROGENASE"/>
    <property type="match status" value="1"/>
</dbReference>
<dbReference type="GO" id="GO:0006099">
    <property type="term" value="P:tricarboxylic acid cycle"/>
    <property type="evidence" value="ECO:0007669"/>
    <property type="project" value="UniProtKB-KW"/>
</dbReference>
<dbReference type="Proteomes" id="UP000011717">
    <property type="component" value="Unassembled WGS sequence"/>
</dbReference>
<dbReference type="PIRSF" id="PIRSF000108">
    <property type="entry name" value="IDH_NADP"/>
    <property type="match status" value="1"/>
</dbReference>
<organism evidence="16 17">
    <name type="scientific">Pacificimonas flava</name>
    <dbReference type="NCBI Taxonomy" id="1234595"/>
    <lineage>
        <taxon>Bacteria</taxon>
        <taxon>Pseudomonadati</taxon>
        <taxon>Pseudomonadota</taxon>
        <taxon>Alphaproteobacteria</taxon>
        <taxon>Sphingomonadales</taxon>
        <taxon>Sphingosinicellaceae</taxon>
        <taxon>Pacificimonas</taxon>
    </lineage>
</organism>
<feature type="binding site" evidence="13">
    <location>
        <position position="250"/>
    </location>
    <ligand>
        <name>Mn(2+)</name>
        <dbReference type="ChEBI" id="CHEBI:29035"/>
    </ligand>
</feature>
<reference evidence="16 17" key="1">
    <citation type="journal article" date="2013" name="Genome Announc.">
        <title>Draft Genome Sequence of Strain JLT2015T, Belonging to the Family Sphingomonadaceae of the Alphaproteobacteria.</title>
        <authorList>
            <person name="Tang K."/>
            <person name="Liu K."/>
            <person name="Li S."/>
            <person name="Jiao N."/>
        </authorList>
    </citation>
    <scope>NUCLEOTIDE SEQUENCE [LARGE SCALE GENOMIC DNA]</scope>
    <source>
        <strain evidence="16 17">JLT2015</strain>
    </source>
</reference>
<evidence type="ECO:0000256" key="9">
    <source>
        <dbReference type="ARBA" id="ARBA00023211"/>
    </source>
</evidence>
<dbReference type="GO" id="GO:0000287">
    <property type="term" value="F:magnesium ion binding"/>
    <property type="evidence" value="ECO:0007669"/>
    <property type="project" value="InterPro"/>
</dbReference>
<feature type="binding site" evidence="14">
    <location>
        <begin position="75"/>
        <end position="77"/>
    </location>
    <ligand>
        <name>NADP(+)</name>
        <dbReference type="ChEBI" id="CHEBI:58349"/>
    </ligand>
</feature>
<dbReference type="InterPro" id="IPR024084">
    <property type="entry name" value="IsoPropMal-DH-like_dom"/>
</dbReference>
<gene>
    <name evidence="16" type="ORF">C725_2002</name>
</gene>
<evidence type="ECO:0000256" key="10">
    <source>
        <dbReference type="PIRNR" id="PIRNR000108"/>
    </source>
</evidence>
<comment type="cofactor">
    <cofactor evidence="1">
        <name>Mn(2+)</name>
        <dbReference type="ChEBI" id="CHEBI:29035"/>
    </cofactor>
</comment>
<evidence type="ECO:0000256" key="7">
    <source>
        <dbReference type="ARBA" id="ARBA00022857"/>
    </source>
</evidence>
<dbReference type="OrthoDB" id="9765655at2"/>
<feature type="site" description="Critical for catalysis" evidence="11">
    <location>
        <position position="210"/>
    </location>
</feature>
<dbReference type="GO" id="GO:0006097">
    <property type="term" value="P:glyoxylate cycle"/>
    <property type="evidence" value="ECO:0007669"/>
    <property type="project" value="UniProtKB-KW"/>
</dbReference>
<feature type="binding site" evidence="12">
    <location>
        <position position="77"/>
    </location>
    <ligand>
        <name>D-threo-isocitrate</name>
        <dbReference type="ChEBI" id="CHEBI:15562"/>
    </ligand>
</feature>
<sequence>MPKIKVKNPVVELDGDEMTRIIWEWIRERLIRPYLDIDLKYYDLSVQKRDETDDRITVEAANAIKEHGVGVKCATITPDEARVEEFGLKKMWKSPNGTIRNILGGVVFREPIVIKSVPRLVPGWTDPIVIGRHAFGDQYRSTDMYIPGPGKLTMKFEGEDGESFEHEIFEFPSAGVAMGMYNLDDSIRDFARACLNYGLMREWPVYLSTKNTIMKTYDGRFKDLFQEVYEQEFKTEFDRLGITYEHRLIDDMVASALKWNGKFVWACKNYDGDVQSDTVAQGFGSLGLMTSVLMTPDGQTVEAEAAHGTVTRHYRMHQEGKATSTNPIASIFAWTGGLKHRGKIDGTPEVTEFAETLERVCVETVEGGEMTKDLAILIGPDQAWLTTEQFFEAIVRNLEEAMA</sequence>
<comment type="catalytic activity">
    <reaction evidence="10">
        <text>D-threo-isocitrate + NADP(+) = 2-oxoglutarate + CO2 + NADPH</text>
        <dbReference type="Rhea" id="RHEA:19629"/>
        <dbReference type="ChEBI" id="CHEBI:15562"/>
        <dbReference type="ChEBI" id="CHEBI:16526"/>
        <dbReference type="ChEBI" id="CHEBI:16810"/>
        <dbReference type="ChEBI" id="CHEBI:57783"/>
        <dbReference type="ChEBI" id="CHEBI:58349"/>
        <dbReference type="EC" id="1.1.1.42"/>
    </reaction>
</comment>
<feature type="binding site" evidence="13">
    <location>
        <position position="273"/>
    </location>
    <ligand>
        <name>Mn(2+)</name>
        <dbReference type="ChEBI" id="CHEBI:29035"/>
    </ligand>
</feature>
<keyword evidence="17" id="KW-1185">Reference proteome</keyword>
<evidence type="ECO:0000256" key="5">
    <source>
        <dbReference type="ARBA" id="ARBA00022723"/>
    </source>
</evidence>
<evidence type="ECO:0000259" key="15">
    <source>
        <dbReference type="SMART" id="SM01329"/>
    </source>
</evidence>
<keyword evidence="7 10" id="KW-0521">NADP</keyword>
<evidence type="ECO:0000256" key="4">
    <source>
        <dbReference type="ARBA" id="ARBA00022532"/>
    </source>
</evidence>
<dbReference type="RefSeq" id="WP_008602459.1">
    <property type="nucleotide sequence ID" value="NZ_AMRV01000006.1"/>
</dbReference>
<dbReference type="PANTHER" id="PTHR11822:SF21">
    <property type="entry name" value="ISOCITRATE DEHYDROGENASE [NADP], MITOCHONDRIAL"/>
    <property type="match status" value="1"/>
</dbReference>
<dbReference type="SMART" id="SM01329">
    <property type="entry name" value="Iso_dh"/>
    <property type="match status" value="1"/>
</dbReference>
<keyword evidence="5 10" id="KW-0479">Metal-binding</keyword>